<evidence type="ECO:0000313" key="2">
    <source>
        <dbReference type="Proteomes" id="UP000505377"/>
    </source>
</evidence>
<dbReference type="CDD" id="cd03062">
    <property type="entry name" value="TRX_Fd_Sucrase"/>
    <property type="match status" value="1"/>
</dbReference>
<sequence length="296" mass="30659">MTPAANPAAHGRCAVLARAVDEPLAGTAPQAARWVALEHRGAWPRDINAHPDPSIAGFAARASAAGWRPLLIRRPGRREPAGPTRVVLADTAPGTTRATQLTVAGPRELGAVPLPSTGPLPGETLHDPLLLVCTHGRRDRCCAVDGRTLALAVTAVGEPDVWECSHLGGHRFAPTALVLPTGYLYGRLDPATAISARKAAALGEVETGLSRGRSTWSAAGQVAELAVRDATGLRDADALTLDPLARPGTVIVHGPSGRRWAVEVSERPGTEPRPASCGVAALPFVALHATAVTPLP</sequence>
<dbReference type="Gene3D" id="3.40.30.10">
    <property type="entry name" value="Glutaredoxin"/>
    <property type="match status" value="1"/>
</dbReference>
<dbReference type="PANTHER" id="PTHR31902">
    <property type="entry name" value="ACTIN PATCHES DISTAL PROTEIN 1"/>
    <property type="match status" value="1"/>
</dbReference>
<keyword evidence="2" id="KW-1185">Reference proteome</keyword>
<dbReference type="PANTHER" id="PTHR31902:SF22">
    <property type="entry name" value="SLL1203 PROTEIN"/>
    <property type="match status" value="1"/>
</dbReference>
<organism evidence="1 2">
    <name type="scientific">Pseudonocardia broussonetiae</name>
    <dbReference type="NCBI Taxonomy" id="2736640"/>
    <lineage>
        <taxon>Bacteria</taxon>
        <taxon>Bacillati</taxon>
        <taxon>Actinomycetota</taxon>
        <taxon>Actinomycetes</taxon>
        <taxon>Pseudonocardiales</taxon>
        <taxon>Pseudonocardiaceae</taxon>
        <taxon>Pseudonocardia</taxon>
    </lineage>
</organism>
<dbReference type="AlphaFoldDB" id="A0A6M6J9E6"/>
<proteinExistence type="predicted"/>
<evidence type="ECO:0000313" key="1">
    <source>
        <dbReference type="EMBL" id="QJY44464.1"/>
    </source>
</evidence>
<dbReference type="RefSeq" id="WP_172153838.1">
    <property type="nucleotide sequence ID" value="NZ_CP053564.1"/>
</dbReference>
<dbReference type="InterPro" id="IPR009737">
    <property type="entry name" value="Aim32/Apd1-like"/>
</dbReference>
<dbReference type="Proteomes" id="UP000505377">
    <property type="component" value="Chromosome"/>
</dbReference>
<name>A0A6M6J9E6_9PSEU</name>
<protein>
    <submittedName>
        <fullName evidence="1">Sucrase ferredoxin</fullName>
    </submittedName>
</protein>
<dbReference type="KEGG" id="pbro:HOP40_00235"/>
<dbReference type="EMBL" id="CP053564">
    <property type="protein sequence ID" value="QJY44464.1"/>
    <property type="molecule type" value="Genomic_DNA"/>
</dbReference>
<accession>A0A6M6J9E6</accession>
<gene>
    <name evidence="1" type="ORF">HOP40_00235</name>
</gene>
<reference evidence="1 2" key="1">
    <citation type="submission" date="2020-05" db="EMBL/GenBank/DDBJ databases">
        <authorList>
            <person name="Mo P."/>
        </authorList>
    </citation>
    <scope>NUCLEOTIDE SEQUENCE [LARGE SCALE GENOMIC DNA]</scope>
    <source>
        <strain evidence="1 2">Gen01</strain>
    </source>
</reference>
<dbReference type="SUPFAM" id="SSF52833">
    <property type="entry name" value="Thioredoxin-like"/>
    <property type="match status" value="1"/>
</dbReference>
<dbReference type="Pfam" id="PF06999">
    <property type="entry name" value="Suc_Fer-like"/>
    <property type="match status" value="1"/>
</dbReference>
<dbReference type="InterPro" id="IPR036249">
    <property type="entry name" value="Thioredoxin-like_sf"/>
</dbReference>